<comment type="caution">
    <text evidence="15">Lacks conserved residue(s) required for the propagation of feature annotation.</text>
</comment>
<dbReference type="FunFam" id="1.20.120.350:FF:000023">
    <property type="entry name" value="Sodium channel protein"/>
    <property type="match status" value="1"/>
</dbReference>
<dbReference type="Gene3D" id="1.10.238.10">
    <property type="entry name" value="EF-hand"/>
    <property type="match status" value="1"/>
</dbReference>
<dbReference type="PANTHER" id="PTHR10037">
    <property type="entry name" value="VOLTAGE-GATED CATION CHANNEL CALCIUM AND SODIUM"/>
    <property type="match status" value="1"/>
</dbReference>
<feature type="transmembrane region" description="Helical" evidence="15">
    <location>
        <begin position="852"/>
        <end position="874"/>
    </location>
</feature>
<feature type="transmembrane region" description="Helical" evidence="15">
    <location>
        <begin position="147"/>
        <end position="170"/>
    </location>
</feature>
<dbReference type="FunFam" id="1.20.120.350:FF:000019">
    <property type="entry name" value="Sodium channel protein"/>
    <property type="match status" value="1"/>
</dbReference>
<dbReference type="SMR" id="A0A131ZZN1"/>
<dbReference type="FunFam" id="1.10.238.10:FF:000061">
    <property type="entry name" value="Sodium channel protein"/>
    <property type="match status" value="1"/>
</dbReference>
<feature type="transmembrane region" description="Helical" evidence="15">
    <location>
        <begin position="62"/>
        <end position="79"/>
    </location>
</feature>
<evidence type="ECO:0000256" key="7">
    <source>
        <dbReference type="ARBA" id="ARBA00022737"/>
    </source>
</evidence>
<gene>
    <name evidence="16" type="ORF">QR98_0025860</name>
</gene>
<dbReference type="InterPro" id="IPR005821">
    <property type="entry name" value="Ion_trans_dom"/>
</dbReference>
<name>A0A131ZZN1_SARSC</name>
<comment type="similarity">
    <text evidence="15">Belongs to the sodium channel (TC 1.A.1.10) family.</text>
</comment>
<organism evidence="16 17">
    <name type="scientific">Sarcoptes scabiei</name>
    <name type="common">Itch mite</name>
    <name type="synonym">Acarus scabiei</name>
    <dbReference type="NCBI Taxonomy" id="52283"/>
    <lineage>
        <taxon>Eukaryota</taxon>
        <taxon>Metazoa</taxon>
        <taxon>Ecdysozoa</taxon>
        <taxon>Arthropoda</taxon>
        <taxon>Chelicerata</taxon>
        <taxon>Arachnida</taxon>
        <taxon>Acari</taxon>
        <taxon>Acariformes</taxon>
        <taxon>Sarcoptiformes</taxon>
        <taxon>Astigmata</taxon>
        <taxon>Psoroptidia</taxon>
        <taxon>Sarcoptoidea</taxon>
        <taxon>Sarcoptidae</taxon>
        <taxon>Sarcoptinae</taxon>
        <taxon>Sarcoptes</taxon>
    </lineage>
</organism>
<dbReference type="InterPro" id="IPR027359">
    <property type="entry name" value="Volt_channel_dom_sf"/>
</dbReference>
<dbReference type="PROSITE" id="PS50222">
    <property type="entry name" value="EF_HAND_2"/>
    <property type="match status" value="1"/>
</dbReference>
<accession>A0A131ZZN1</accession>
<feature type="transmembrane region" description="Helical" evidence="15">
    <location>
        <begin position="886"/>
        <end position="905"/>
    </location>
</feature>
<dbReference type="PANTHER" id="PTHR10037:SF288">
    <property type="entry name" value="SODIUM CHANNEL PROTEIN PARA"/>
    <property type="match status" value="1"/>
</dbReference>
<dbReference type="InterPro" id="IPR010526">
    <property type="entry name" value="Na_trans_assoc_dom"/>
</dbReference>
<feature type="transmembrane region" description="Helical" evidence="15">
    <location>
        <begin position="17"/>
        <end position="41"/>
    </location>
</feature>
<keyword evidence="9 15" id="KW-1133">Transmembrane helix</keyword>
<dbReference type="FunFam" id="1.10.287.70:FF:000046">
    <property type="entry name" value="Sodium channel protein"/>
    <property type="match status" value="1"/>
</dbReference>
<dbReference type="GO" id="GO:0019228">
    <property type="term" value="P:neuronal action potential"/>
    <property type="evidence" value="ECO:0007669"/>
    <property type="project" value="TreeGrafter"/>
</dbReference>
<sequence length="1221" mass="141370">MLCVWDCFWCWIRVQELVALVVFDPFMELFITLCIVSNTLFMAMDHHNMDKDFENILQKGNYFFTAIFAIEAMMKLMALSPKFYFREGWNIFDFVIVVLSLLDVSLSSVSGLSVLRSFRLLRVFKLAKSWPTLNLLISIMGKTIGDLGNLTFVLVIIIFIFAVMGMQLFGKNYTEESFGGKEIPRWNFKDFMHSFMIVFRVLCGEWIESMWDCMRVSGAACVPFFLATVVIGNLVVLNLFLALLLSSFGASNLSAPTSESADTKKLQEAFDRFSRGGKWIKHRTLSFPKTRNQIRDQICDHSISYEEMLKTSNKIDQTSEIILVENEKNQQISPSISIPNANNMKATTILPNVNLEMVHLIQNQNDLNKINGTNSQTKSIINRKENNDAQISRKNSMNVNFESDLSRKISMDTEIIVKDEKFSSLDSNLIQGESRSDVIKSIEVNGKLDAATADVVINEYPSECWPEPMYQYCPWCLDETTFWARWKTIRSKCYKIVEHKYFETLVITLILISSMALALEDVNFKKDPLFMEYLNYVDKFFTIIFICEMLIKWLAFGFYGYFTNVWCWLDFVIVMVSVINLIATWFGVARIQAFKTMRTLRALRPLRALSRFQGMRVVVNALIQAIPAIFNVLLVCLIFWLIFSIMGVQLFLGKFYQCIDAKTKIRLNASYVPNKEACEARNHTIWYNPPINFDNVLNAYLALFQVATFKGWTDIMNNAIDSKQELDEQPEKEVNLYMYLYFVFFIIFGSFFTLNLFIGVIIDNFNEQKKKAGGSLEMFMTEDQKKYYNAMKKMGSKKPMKAIPRPRFKLQAIVFDVTTNKKFDMIIMLFIALNMFIMSMDEYRQNPTVSIILERLNLFFIAIFTAECLLKIFALRWHYFKEPWNVFDFVVVILSILGVLLRDIIAKYFVSPTLLRVVRVVKVGRVLRLVKGARGIRTLLFALAMSLPALFNICLLLFLVIFIYAIFGMSFFMNVKQRYGIDETFNFSTFSRSFILLFQMSTSAGWDHVLAAIMDENDCTPTGPENEGDCGNKGIAIAFLVSYLIISFLIIINMYIAVILENYSQAAEDVHEGLTDDDYDMYYEIWQKFDPKGTQFISYHQLSDFVHALEEPLQIPKPNKFKLISMDIPICVEDMCYCVDILDALTKDFFARKGHVIEETAELAEVAPMKLGQFEHISSTLWRQREVYCSKIIQKVWRDYLKRKKQFATNQSRLNTIEEES</sequence>
<evidence type="ECO:0000256" key="2">
    <source>
        <dbReference type="ARBA" id="ARBA00022448"/>
    </source>
</evidence>
<keyword evidence="13" id="KW-0325">Glycoprotein</keyword>
<dbReference type="CDD" id="cd13433">
    <property type="entry name" value="Na_channel_gate"/>
    <property type="match status" value="1"/>
</dbReference>
<evidence type="ECO:0000256" key="10">
    <source>
        <dbReference type="ARBA" id="ARBA00023053"/>
    </source>
</evidence>
<dbReference type="AlphaFoldDB" id="A0A131ZZN1"/>
<evidence type="ECO:0000256" key="12">
    <source>
        <dbReference type="ARBA" id="ARBA00023157"/>
    </source>
</evidence>
<keyword evidence="15 16" id="KW-0407">Ion channel</keyword>
<evidence type="ECO:0000256" key="11">
    <source>
        <dbReference type="ARBA" id="ARBA00023136"/>
    </source>
</evidence>
<feature type="transmembrane region" description="Helical" evidence="15">
    <location>
        <begin position="568"/>
        <end position="588"/>
    </location>
</feature>
<dbReference type="GO" id="GO:0086010">
    <property type="term" value="P:membrane depolarization during action potential"/>
    <property type="evidence" value="ECO:0007669"/>
    <property type="project" value="TreeGrafter"/>
</dbReference>
<dbReference type="SUPFAM" id="SSF81324">
    <property type="entry name" value="Voltage-gated potassium channels"/>
    <property type="match status" value="2"/>
</dbReference>
<evidence type="ECO:0000256" key="3">
    <source>
        <dbReference type="ARBA" id="ARBA00022461"/>
    </source>
</evidence>
<reference evidence="16 17" key="1">
    <citation type="journal article" date="2015" name="Parasit. Vectors">
        <title>Draft genome of the scabies mite.</title>
        <authorList>
            <person name="Rider S.D.Jr."/>
            <person name="Morgan M.S."/>
            <person name="Arlian L.G."/>
        </authorList>
    </citation>
    <scope>NUCLEOTIDE SEQUENCE [LARGE SCALE GENOMIC DNA]</scope>
    <source>
        <strain evidence="16">Arlian Lab</strain>
    </source>
</reference>
<evidence type="ECO:0000256" key="5">
    <source>
        <dbReference type="ARBA" id="ARBA00022495"/>
    </source>
</evidence>
<evidence type="ECO:0000256" key="9">
    <source>
        <dbReference type="ARBA" id="ARBA00022989"/>
    </source>
</evidence>
<evidence type="ECO:0000256" key="13">
    <source>
        <dbReference type="ARBA" id="ARBA00023180"/>
    </source>
</evidence>
<dbReference type="Pfam" id="PF00520">
    <property type="entry name" value="Ion_trans"/>
    <property type="match status" value="3"/>
</dbReference>
<feature type="transmembrane region" description="Helical" evidence="15">
    <location>
        <begin position="736"/>
        <end position="762"/>
    </location>
</feature>
<comment type="subcellular location">
    <subcellularLocation>
        <location evidence="1 15">Cell membrane</location>
        <topology evidence="1 15">Multi-pass membrane protein</topology>
    </subcellularLocation>
</comment>
<keyword evidence="15" id="KW-0406">Ion transport</keyword>
<evidence type="ECO:0000256" key="1">
    <source>
        <dbReference type="ARBA" id="ARBA00004651"/>
    </source>
</evidence>
<feature type="transmembrane region" description="Helical" evidence="15">
    <location>
        <begin position="617"/>
        <end position="643"/>
    </location>
</feature>
<dbReference type="VEuPathDB" id="VectorBase:SSCA009908"/>
<evidence type="ECO:0000313" key="17">
    <source>
        <dbReference type="Proteomes" id="UP000616769"/>
    </source>
</evidence>
<feature type="transmembrane region" description="Helical" evidence="15">
    <location>
        <begin position="823"/>
        <end position="840"/>
    </location>
</feature>
<keyword evidence="6 15" id="KW-0812">Transmembrane</keyword>
<feature type="transmembrane region" description="Helical" evidence="15">
    <location>
        <begin position="540"/>
        <end position="562"/>
    </location>
</feature>
<dbReference type="InterPro" id="IPR044564">
    <property type="entry name" value="Na_chnl_inactivation_gate"/>
</dbReference>
<dbReference type="GO" id="GO:0001518">
    <property type="term" value="C:voltage-gated sodium channel complex"/>
    <property type="evidence" value="ECO:0007669"/>
    <property type="project" value="UniProtKB-UniRule"/>
</dbReference>
<evidence type="ECO:0000313" key="16">
    <source>
        <dbReference type="EMBL" id="KPM04144.1"/>
    </source>
</evidence>
<keyword evidence="2 15" id="KW-0813">Transport</keyword>
<dbReference type="InterPro" id="IPR043203">
    <property type="entry name" value="VGCC_Ca_Na"/>
</dbReference>
<comment type="caution">
    <text evidence="16">The sequence shown here is derived from an EMBL/GenBank/DDBJ whole genome shotgun (WGS) entry which is preliminary data.</text>
</comment>
<proteinExistence type="inferred from homology"/>
<dbReference type="Gene3D" id="1.20.120.350">
    <property type="entry name" value="Voltage-gated potassium channels. Chain C"/>
    <property type="match status" value="3"/>
</dbReference>
<dbReference type="GO" id="GO:0005248">
    <property type="term" value="F:voltage-gated sodium channel activity"/>
    <property type="evidence" value="ECO:0007669"/>
    <property type="project" value="InterPro"/>
</dbReference>
<feature type="transmembrane region" description="Helical" evidence="15">
    <location>
        <begin position="949"/>
        <end position="973"/>
    </location>
</feature>
<evidence type="ECO:0000256" key="4">
    <source>
        <dbReference type="ARBA" id="ARBA00022475"/>
    </source>
</evidence>
<dbReference type="OrthoDB" id="2984333at2759"/>
<protein>
    <recommendedName>
        <fullName evidence="15">Sodium channel protein</fullName>
    </recommendedName>
</protein>
<keyword evidence="7" id="KW-0677">Repeat</keyword>
<keyword evidence="4" id="KW-1003">Cell membrane</keyword>
<comment type="function">
    <text evidence="15">Mediates the voltage-dependent sodium ion permeability of excitable membranes. Assuming opened or closed conformations in response to the voltage difference across the membrane, the protein forms a sodium-selective channel through which Na(+) ions may pass in accordance with their electrochemical gradient.</text>
</comment>
<evidence type="ECO:0000256" key="15">
    <source>
        <dbReference type="RuleBase" id="RU361132"/>
    </source>
</evidence>
<keyword evidence="3 15" id="KW-0894">Sodium channel</keyword>
<keyword evidence="14 15" id="KW-0739">Sodium transport</keyword>
<dbReference type="Proteomes" id="UP000616769">
    <property type="component" value="Unassembled WGS sequence"/>
</dbReference>
<keyword evidence="12" id="KW-1015">Disulfide bond</keyword>
<dbReference type="GO" id="GO:0005509">
    <property type="term" value="F:calcium ion binding"/>
    <property type="evidence" value="ECO:0007669"/>
    <property type="project" value="InterPro"/>
</dbReference>
<feature type="transmembrane region" description="Helical" evidence="15">
    <location>
        <begin position="219"/>
        <end position="245"/>
    </location>
</feature>
<feature type="transmembrane region" description="Helical" evidence="15">
    <location>
        <begin position="91"/>
        <end position="115"/>
    </location>
</feature>
<dbReference type="Pfam" id="PF06512">
    <property type="entry name" value="Na_trans_assoc"/>
    <property type="match status" value="1"/>
</dbReference>
<keyword evidence="10 15" id="KW-0915">Sodium</keyword>
<evidence type="ECO:0000256" key="6">
    <source>
        <dbReference type="ARBA" id="ARBA00022692"/>
    </source>
</evidence>
<keyword evidence="8 15" id="KW-0851">Voltage-gated channel</keyword>
<dbReference type="EMBL" id="JXLN01007572">
    <property type="protein sequence ID" value="KPM04144.1"/>
    <property type="molecule type" value="Genomic_DNA"/>
</dbReference>
<evidence type="ECO:0000256" key="14">
    <source>
        <dbReference type="ARBA" id="ARBA00023201"/>
    </source>
</evidence>
<keyword evidence="11 15" id="KW-0472">Membrane</keyword>
<dbReference type="Gene3D" id="1.10.287.70">
    <property type="match status" value="3"/>
</dbReference>
<feature type="transmembrane region" description="Helical" evidence="15">
    <location>
        <begin position="1034"/>
        <end position="1056"/>
    </location>
</feature>
<dbReference type="InterPro" id="IPR001696">
    <property type="entry name" value="Na_channel_asu"/>
</dbReference>
<dbReference type="FunFam" id="1.20.120.350:FF:000026">
    <property type="entry name" value="Sodium channel protein"/>
    <property type="match status" value="1"/>
</dbReference>
<keyword evidence="5" id="KW-0691">RNA editing</keyword>
<evidence type="ECO:0000256" key="8">
    <source>
        <dbReference type="ARBA" id="ARBA00022882"/>
    </source>
</evidence>
<dbReference type="PRINTS" id="PR00170">
    <property type="entry name" value="NACHANNEL"/>
</dbReference>
<dbReference type="FunFam" id="1.10.287.70:FF:000047">
    <property type="entry name" value="Sodium channel protein"/>
    <property type="match status" value="1"/>
</dbReference>
<dbReference type="InterPro" id="IPR002048">
    <property type="entry name" value="EF_hand_dom"/>
</dbReference>